<keyword evidence="10 15" id="KW-1133">Transmembrane helix</keyword>
<comment type="function">
    <text evidence="15">Core subunit of the mitochondrial membrane respiratory chain NADH dehydrogenase (Complex I) which catalyzes electron transfer from NADH through the respiratory chain, using ubiquinone as an electron acceptor. Essential for the catalytic activity and assembly of complex I.</text>
</comment>
<organism evidence="16">
    <name type="scientific">Haania sp. JZ-2017</name>
    <dbReference type="NCBI Taxonomy" id="2073092"/>
    <lineage>
        <taxon>Eukaryota</taxon>
        <taxon>Metazoa</taxon>
        <taxon>Ecdysozoa</taxon>
        <taxon>Arthropoda</taxon>
        <taxon>Hexapoda</taxon>
        <taxon>Insecta</taxon>
        <taxon>Pterygota</taxon>
        <taxon>Neoptera</taxon>
        <taxon>Polyneoptera</taxon>
        <taxon>Dictyoptera</taxon>
        <taxon>Mantodea</taxon>
        <taxon>Eumantodea</taxon>
        <taxon>Haanioidea</taxon>
        <taxon>Haaniidae</taxon>
        <taxon>Haaniinae</taxon>
        <taxon>Haania</taxon>
    </lineage>
</organism>
<keyword evidence="11 15" id="KW-0520">NAD</keyword>
<proteinExistence type="inferred from homology"/>
<comment type="catalytic activity">
    <reaction evidence="14 15">
        <text>a ubiquinone + NADH + 5 H(+)(in) = a ubiquinol + NAD(+) + 4 H(+)(out)</text>
        <dbReference type="Rhea" id="RHEA:29091"/>
        <dbReference type="Rhea" id="RHEA-COMP:9565"/>
        <dbReference type="Rhea" id="RHEA-COMP:9566"/>
        <dbReference type="ChEBI" id="CHEBI:15378"/>
        <dbReference type="ChEBI" id="CHEBI:16389"/>
        <dbReference type="ChEBI" id="CHEBI:17976"/>
        <dbReference type="ChEBI" id="CHEBI:57540"/>
        <dbReference type="ChEBI" id="CHEBI:57945"/>
        <dbReference type="EC" id="7.1.1.2"/>
    </reaction>
</comment>
<evidence type="ECO:0000256" key="7">
    <source>
        <dbReference type="ARBA" id="ARBA00022692"/>
    </source>
</evidence>
<evidence type="ECO:0000256" key="14">
    <source>
        <dbReference type="ARBA" id="ARBA00049551"/>
    </source>
</evidence>
<evidence type="ECO:0000256" key="3">
    <source>
        <dbReference type="ARBA" id="ARBA00012944"/>
    </source>
</evidence>
<reference evidence="16" key="1">
    <citation type="submission" date="2017-02" db="EMBL/GenBank/DDBJ databases">
        <authorList>
            <person name="Peterson S.W."/>
        </authorList>
    </citation>
    <scope>NUCLEOTIDE SEQUENCE</scope>
</reference>
<evidence type="ECO:0000256" key="2">
    <source>
        <dbReference type="ARBA" id="ARBA00005698"/>
    </source>
</evidence>
<keyword evidence="12 15" id="KW-0496">Mitochondrion</keyword>
<evidence type="ECO:0000256" key="12">
    <source>
        <dbReference type="ARBA" id="ARBA00023128"/>
    </source>
</evidence>
<evidence type="ECO:0000256" key="13">
    <source>
        <dbReference type="ARBA" id="ARBA00023136"/>
    </source>
</evidence>
<name>A0A343UN20_9NEOP</name>
<dbReference type="Pfam" id="PF00499">
    <property type="entry name" value="Oxidored_q3"/>
    <property type="match status" value="1"/>
</dbReference>
<dbReference type="GO" id="GO:0031966">
    <property type="term" value="C:mitochondrial membrane"/>
    <property type="evidence" value="ECO:0007669"/>
    <property type="project" value="UniProtKB-SubCell"/>
</dbReference>
<dbReference type="EC" id="7.1.1.2" evidence="3 15"/>
<evidence type="ECO:0000256" key="10">
    <source>
        <dbReference type="ARBA" id="ARBA00022989"/>
    </source>
</evidence>
<comment type="subcellular location">
    <subcellularLocation>
        <location evidence="1 15">Mitochondrion membrane</location>
        <topology evidence="1 15">Multi-pass membrane protein</topology>
    </subcellularLocation>
</comment>
<dbReference type="EMBL" id="KY689130">
    <property type="protein sequence ID" value="AVE15670.1"/>
    <property type="molecule type" value="Genomic_DNA"/>
</dbReference>
<accession>A0A343UN20</accession>
<evidence type="ECO:0000313" key="16">
    <source>
        <dbReference type="EMBL" id="AVE15670.1"/>
    </source>
</evidence>
<comment type="similarity">
    <text evidence="2 15">Belongs to the complex I subunit 6 family.</text>
</comment>
<feature type="transmembrane region" description="Helical" evidence="15">
    <location>
        <begin position="47"/>
        <end position="72"/>
    </location>
</feature>
<evidence type="ECO:0000256" key="5">
    <source>
        <dbReference type="ARBA" id="ARBA00022448"/>
    </source>
</evidence>
<feature type="transmembrane region" description="Helical" evidence="15">
    <location>
        <begin position="135"/>
        <end position="156"/>
    </location>
</feature>
<keyword evidence="15" id="KW-0830">Ubiquinone</keyword>
<dbReference type="PANTHER" id="PTHR11435">
    <property type="entry name" value="NADH UBIQUINONE OXIDOREDUCTASE SUBUNIT ND6"/>
    <property type="match status" value="1"/>
</dbReference>
<dbReference type="GO" id="GO:0008137">
    <property type="term" value="F:NADH dehydrogenase (ubiquinone) activity"/>
    <property type="evidence" value="ECO:0007669"/>
    <property type="project" value="UniProtKB-UniRule"/>
</dbReference>
<gene>
    <name evidence="16" type="primary">ND6</name>
</gene>
<keyword evidence="6 15" id="KW-0679">Respiratory chain</keyword>
<evidence type="ECO:0000256" key="1">
    <source>
        <dbReference type="ARBA" id="ARBA00004225"/>
    </source>
</evidence>
<evidence type="ECO:0000256" key="8">
    <source>
        <dbReference type="ARBA" id="ARBA00022967"/>
    </source>
</evidence>
<evidence type="ECO:0000256" key="11">
    <source>
        <dbReference type="ARBA" id="ARBA00023027"/>
    </source>
</evidence>
<keyword evidence="8 15" id="KW-1278">Translocase</keyword>
<sequence length="166" mass="19281">MTSIFIKMSILLSISFLFSNHPLTMGLILLLQTISLSLISGSMSPSFWFSYILLMIYVGGMLILFMYVTSLIPNKIFFFPNKMLMLMFFISTIMMMYMLQINPLHNSYENLENNYNLSLTSNKFLIKMYNQPTNIMTIMIAIYLFLTLIAVIKITNIHKGPLRQIK</sequence>
<evidence type="ECO:0000256" key="6">
    <source>
        <dbReference type="ARBA" id="ARBA00022660"/>
    </source>
</evidence>
<keyword evidence="7 15" id="KW-0812">Transmembrane</keyword>
<feature type="transmembrane region" description="Helical" evidence="15">
    <location>
        <begin position="84"/>
        <end position="101"/>
    </location>
</feature>
<reference evidence="16" key="2">
    <citation type="journal article" date="2018" name="Int. J. Biol. Macromol.">
        <title>Higher tRNA gene duplication in mitogenomes of praying mantises (Dictyoptera, Mantodea) and the phylogeny within Mantodea.</title>
        <authorList>
            <person name="Zhang L.-P."/>
            <person name="Yu D.-N."/>
            <person name="Storey K.B."/>
            <person name="Cheng H.-Y."/>
            <person name="Zhang J.-Y."/>
        </authorList>
    </citation>
    <scope>NUCLEOTIDE SEQUENCE</scope>
</reference>
<dbReference type="PANTHER" id="PTHR11435:SF1">
    <property type="entry name" value="NADH-UBIQUINONE OXIDOREDUCTASE CHAIN 6"/>
    <property type="match status" value="1"/>
</dbReference>
<dbReference type="AlphaFoldDB" id="A0A343UN20"/>
<evidence type="ECO:0000256" key="9">
    <source>
        <dbReference type="ARBA" id="ARBA00022982"/>
    </source>
</evidence>
<protein>
    <recommendedName>
        <fullName evidence="4 15">NADH-ubiquinone oxidoreductase chain 6</fullName>
        <ecNumber evidence="3 15">7.1.1.2</ecNumber>
    </recommendedName>
</protein>
<evidence type="ECO:0000256" key="4">
    <source>
        <dbReference type="ARBA" id="ARBA00021095"/>
    </source>
</evidence>
<keyword evidence="5 15" id="KW-0813">Transport</keyword>
<keyword evidence="13 15" id="KW-0472">Membrane</keyword>
<dbReference type="InterPro" id="IPR050269">
    <property type="entry name" value="ComplexI_Subunit6"/>
</dbReference>
<geneLocation type="mitochondrion" evidence="16"/>
<dbReference type="InterPro" id="IPR001457">
    <property type="entry name" value="NADH_UbQ/plastoQ_OxRdtase_su6"/>
</dbReference>
<evidence type="ECO:0000256" key="15">
    <source>
        <dbReference type="RuleBase" id="RU004430"/>
    </source>
</evidence>
<keyword evidence="9 15" id="KW-0249">Electron transport</keyword>